<dbReference type="Proteomes" id="UP000309340">
    <property type="component" value="Unassembled WGS sequence"/>
</dbReference>
<feature type="compositionally biased region" description="Basic and acidic residues" evidence="1">
    <location>
        <begin position="640"/>
        <end position="661"/>
    </location>
</feature>
<sequence>MRTLQLAAAEESVAGLMDENQRQFAAPDLRVSDTANALRVSAAQRRDGYRAAQEAQQSTGTAGNARSAVGTADGETDEDHEASQQAQPSVQDHIDGLDAADGSTAGPSTQAARPSLSVLQRGDNAIDEPLRSMATVPTTASSTTTIGSGTEAIDHFDVRNLGVEGVESVKVMHPLQQANLAKHQSMMLFDLFRSLVVRINRGRYGAPGRPDFEAVATSIRVMHVELQRRKMSIPDYVPIPQPRDIQAEQYGKPSGRSMSMQRMPSYGPRQSSSYRAPSYAGSRSGSSYGAGYGGDNLRTPSMGGTTSYGSRGSYFGLSRAPITCCVESRLRIWGTQTPTVMRSSSYGGQNSRMPSLPVVTSTYFSERRIIGSGGVSEPINLKNGFEGELRHPLTIDDLPAGLKERDILELKARLEQQNRRVHIDELVDRSIASRYRARKESIAAIDAWLASEQAAKDSLAEGAATKSGPPSDGEDQPYSSNSEAGSSEKAKGKRAVSFTRRGPTSPYRRPNPYSRTSSTRSLSRGSYMPMGSPTIRPHSMLRNGYRNSSRASISASMNRGPLETLEAQQQAADVEHADATEMPQELAGEARVATPMPQELADDARAATQLRQKFGEVTGSSTTDKASNLTDDGSDVGDIDDVKSETAEAEPSVHEQLGKDGDSDDEDEKHGGRMPVGPSD</sequence>
<feature type="region of interest" description="Disordered" evidence="1">
    <location>
        <begin position="459"/>
        <end position="583"/>
    </location>
</feature>
<protein>
    <submittedName>
        <fullName evidence="2">Uncharacterized protein</fullName>
    </submittedName>
</protein>
<feature type="compositionally biased region" description="Polar residues" evidence="1">
    <location>
        <begin position="545"/>
        <end position="557"/>
    </location>
</feature>
<name>A0A4U0WC15_9PEZI</name>
<feature type="region of interest" description="Disordered" evidence="1">
    <location>
        <begin position="42"/>
        <end position="120"/>
    </location>
</feature>
<dbReference type="AlphaFoldDB" id="A0A4U0WC15"/>
<accession>A0A4U0WC15</accession>
<feature type="compositionally biased region" description="Polar residues" evidence="1">
    <location>
        <begin position="256"/>
        <end position="275"/>
    </location>
</feature>
<feature type="compositionally biased region" description="Low complexity" evidence="1">
    <location>
        <begin position="514"/>
        <end position="526"/>
    </location>
</feature>
<keyword evidence="3" id="KW-1185">Reference proteome</keyword>
<feature type="compositionally biased region" description="Polar residues" evidence="1">
    <location>
        <begin position="618"/>
        <end position="630"/>
    </location>
</feature>
<proteinExistence type="predicted"/>
<dbReference type="OrthoDB" id="3913888at2759"/>
<feature type="region of interest" description="Disordered" evidence="1">
    <location>
        <begin position="235"/>
        <end position="280"/>
    </location>
</feature>
<reference evidence="2 3" key="1">
    <citation type="submission" date="2017-03" db="EMBL/GenBank/DDBJ databases">
        <title>Genomes of endolithic fungi from Antarctica.</title>
        <authorList>
            <person name="Coleine C."/>
            <person name="Masonjones S."/>
            <person name="Stajich J.E."/>
        </authorList>
    </citation>
    <scope>NUCLEOTIDE SEQUENCE [LARGE SCALE GENOMIC DNA]</scope>
    <source>
        <strain evidence="2 3">CCFEE 5184</strain>
    </source>
</reference>
<comment type="caution">
    <text evidence="2">The sequence shown here is derived from an EMBL/GenBank/DDBJ whole genome shotgun (WGS) entry which is preliminary data.</text>
</comment>
<dbReference type="EMBL" id="NAJQ01001387">
    <property type="protein sequence ID" value="TKA59783.1"/>
    <property type="molecule type" value="Genomic_DNA"/>
</dbReference>
<evidence type="ECO:0000313" key="2">
    <source>
        <dbReference type="EMBL" id="TKA59783.1"/>
    </source>
</evidence>
<evidence type="ECO:0000256" key="1">
    <source>
        <dbReference type="SAM" id="MobiDB-lite"/>
    </source>
</evidence>
<gene>
    <name evidence="2" type="ORF">B0A55_11691</name>
</gene>
<organism evidence="2 3">
    <name type="scientific">Friedmanniomyces simplex</name>
    <dbReference type="NCBI Taxonomy" id="329884"/>
    <lineage>
        <taxon>Eukaryota</taxon>
        <taxon>Fungi</taxon>
        <taxon>Dikarya</taxon>
        <taxon>Ascomycota</taxon>
        <taxon>Pezizomycotina</taxon>
        <taxon>Dothideomycetes</taxon>
        <taxon>Dothideomycetidae</taxon>
        <taxon>Mycosphaerellales</taxon>
        <taxon>Teratosphaeriaceae</taxon>
        <taxon>Friedmanniomyces</taxon>
    </lineage>
</organism>
<evidence type="ECO:0000313" key="3">
    <source>
        <dbReference type="Proteomes" id="UP000309340"/>
    </source>
</evidence>
<feature type="region of interest" description="Disordered" evidence="1">
    <location>
        <begin position="611"/>
        <end position="680"/>
    </location>
</feature>
<feature type="compositionally biased region" description="Polar residues" evidence="1">
    <location>
        <begin position="54"/>
        <end position="64"/>
    </location>
</feature>